<sequence length="185" mass="21125">MKLQKINTIPSERPTSYKRDRSKAIKLLLITPDTCHSIPSFHTPPPPSVQVIPSPPRLLEMHLKIRKIKLVLVKLPNGSKIVSHFARMVFFSSQFNLTNVLFIVGFKFNLISVSKLVNTSSCKLTFSNSFCHIKDLNSLKTIVETQFEVKIKSVRSNNGVEFKLKRICHHLSCMVTPQQNEIVER</sequence>
<comment type="caution">
    <text evidence="1">The sequence shown here is derived from an EMBL/GenBank/DDBJ whole genome shotgun (WGS) entry which is preliminary data.</text>
</comment>
<feature type="non-terminal residue" evidence="1">
    <location>
        <position position="1"/>
    </location>
</feature>
<name>A0A371EFJ9_MUCPR</name>
<proteinExistence type="predicted"/>
<dbReference type="Proteomes" id="UP000257109">
    <property type="component" value="Unassembled WGS sequence"/>
</dbReference>
<evidence type="ECO:0000313" key="1">
    <source>
        <dbReference type="EMBL" id="RDX64823.1"/>
    </source>
</evidence>
<evidence type="ECO:0000313" key="2">
    <source>
        <dbReference type="Proteomes" id="UP000257109"/>
    </source>
</evidence>
<keyword evidence="2" id="KW-1185">Reference proteome</keyword>
<accession>A0A371EFJ9</accession>
<dbReference type="SUPFAM" id="SSF53098">
    <property type="entry name" value="Ribonuclease H-like"/>
    <property type="match status" value="1"/>
</dbReference>
<dbReference type="InterPro" id="IPR012337">
    <property type="entry name" value="RNaseH-like_sf"/>
</dbReference>
<dbReference type="EMBL" id="QJKJ01014214">
    <property type="protein sequence ID" value="RDX64823.1"/>
    <property type="molecule type" value="Genomic_DNA"/>
</dbReference>
<dbReference type="AlphaFoldDB" id="A0A371EFJ9"/>
<organism evidence="1 2">
    <name type="scientific">Mucuna pruriens</name>
    <name type="common">Velvet bean</name>
    <name type="synonym">Dolichos pruriens</name>
    <dbReference type="NCBI Taxonomy" id="157652"/>
    <lineage>
        <taxon>Eukaryota</taxon>
        <taxon>Viridiplantae</taxon>
        <taxon>Streptophyta</taxon>
        <taxon>Embryophyta</taxon>
        <taxon>Tracheophyta</taxon>
        <taxon>Spermatophyta</taxon>
        <taxon>Magnoliopsida</taxon>
        <taxon>eudicotyledons</taxon>
        <taxon>Gunneridae</taxon>
        <taxon>Pentapetalae</taxon>
        <taxon>rosids</taxon>
        <taxon>fabids</taxon>
        <taxon>Fabales</taxon>
        <taxon>Fabaceae</taxon>
        <taxon>Papilionoideae</taxon>
        <taxon>50 kb inversion clade</taxon>
        <taxon>NPAAA clade</taxon>
        <taxon>indigoferoid/millettioid clade</taxon>
        <taxon>Phaseoleae</taxon>
        <taxon>Mucuna</taxon>
    </lineage>
</organism>
<protein>
    <submittedName>
        <fullName evidence="1">Uncharacterized protein</fullName>
    </submittedName>
</protein>
<dbReference type="OrthoDB" id="1749397at2759"/>
<reference evidence="1" key="1">
    <citation type="submission" date="2018-05" db="EMBL/GenBank/DDBJ databases">
        <title>Draft genome of Mucuna pruriens seed.</title>
        <authorList>
            <person name="Nnadi N.E."/>
            <person name="Vos R."/>
            <person name="Hasami M.H."/>
            <person name="Devisetty U.K."/>
            <person name="Aguiy J.C."/>
        </authorList>
    </citation>
    <scope>NUCLEOTIDE SEQUENCE [LARGE SCALE GENOMIC DNA]</scope>
    <source>
        <strain evidence="1">JCA_2017</strain>
    </source>
</reference>
<gene>
    <name evidence="1" type="ORF">CR513_56569</name>
</gene>